<dbReference type="OrthoDB" id="867840at2759"/>
<dbReference type="Proteomes" id="UP000504604">
    <property type="component" value="Linkage group LG11"/>
</dbReference>
<dbReference type="InParanoid" id="A0A6I9UAU0"/>
<evidence type="ECO:0000256" key="1">
    <source>
        <dbReference type="SAM" id="SignalP"/>
    </source>
</evidence>
<keyword evidence="2" id="KW-1185">Reference proteome</keyword>
<dbReference type="PANTHER" id="PTHR33649:SF4">
    <property type="entry name" value="PAR1 PROTEIN"/>
    <property type="match status" value="1"/>
</dbReference>
<gene>
    <name evidence="3" type="primary">LOC105174517</name>
</gene>
<keyword evidence="1" id="KW-0732">Signal</keyword>
<dbReference type="Pfam" id="PF06521">
    <property type="entry name" value="PAR1"/>
    <property type="match status" value="1"/>
</dbReference>
<feature type="signal peptide" evidence="1">
    <location>
        <begin position="1"/>
        <end position="25"/>
    </location>
</feature>
<feature type="chain" id="PRO_5026856341" evidence="1">
    <location>
        <begin position="26"/>
        <end position="176"/>
    </location>
</feature>
<proteinExistence type="predicted"/>
<dbReference type="RefSeq" id="XP_011094948.1">
    <property type="nucleotide sequence ID" value="XM_011096646.2"/>
</dbReference>
<dbReference type="InterPro" id="IPR009489">
    <property type="entry name" value="PAR1"/>
</dbReference>
<evidence type="ECO:0000313" key="3">
    <source>
        <dbReference type="RefSeq" id="XP_011094948.1"/>
    </source>
</evidence>
<organism evidence="2 3">
    <name type="scientific">Sesamum indicum</name>
    <name type="common">Oriental sesame</name>
    <name type="synonym">Sesamum orientale</name>
    <dbReference type="NCBI Taxonomy" id="4182"/>
    <lineage>
        <taxon>Eukaryota</taxon>
        <taxon>Viridiplantae</taxon>
        <taxon>Streptophyta</taxon>
        <taxon>Embryophyta</taxon>
        <taxon>Tracheophyta</taxon>
        <taxon>Spermatophyta</taxon>
        <taxon>Magnoliopsida</taxon>
        <taxon>eudicotyledons</taxon>
        <taxon>Gunneridae</taxon>
        <taxon>Pentapetalae</taxon>
        <taxon>asterids</taxon>
        <taxon>lamiids</taxon>
        <taxon>Lamiales</taxon>
        <taxon>Pedaliaceae</taxon>
        <taxon>Sesamum</taxon>
    </lineage>
</organism>
<dbReference type="Gramene" id="SIN_1011131.t">
    <property type="protein sequence ID" value="SIN_1011131.t"/>
    <property type="gene ID" value="SIN_1011131"/>
</dbReference>
<dbReference type="GeneID" id="105174517"/>
<dbReference type="KEGG" id="sind:105174517"/>
<reference evidence="3" key="1">
    <citation type="submission" date="2025-08" db="UniProtKB">
        <authorList>
            <consortium name="RefSeq"/>
        </authorList>
    </citation>
    <scope>IDENTIFICATION</scope>
</reference>
<dbReference type="AlphaFoldDB" id="A0A6I9UAU0"/>
<sequence>MASSTKFSLLLFFFACSLFIQGTLAEVICENLPMNLCAFAIASSGKRCVLEKTKNARGEIGFTCKTSEVVVERLSGYLETDQCVNGCGLHREFIGLSSDVFISSEFTAHLCSPACFQNCPNIVDLYLNLAAGEGVSLPILCQNQKENHRAMLTILSNDGARGPVAAPLAAPTPTSF</sequence>
<evidence type="ECO:0000313" key="2">
    <source>
        <dbReference type="Proteomes" id="UP000504604"/>
    </source>
</evidence>
<protein>
    <submittedName>
        <fullName evidence="3">Uncharacterized protein LOC105174517</fullName>
    </submittedName>
</protein>
<accession>A0A6I9UAU0</accession>
<name>A0A6I9UAU0_SESIN</name>
<dbReference type="FunCoup" id="A0A6I9UAU0">
    <property type="interactions" value="312"/>
</dbReference>
<dbReference type="PANTHER" id="PTHR33649">
    <property type="entry name" value="PAR1 PROTEIN"/>
    <property type="match status" value="1"/>
</dbReference>